<evidence type="ECO:0000256" key="3">
    <source>
        <dbReference type="ARBA" id="ARBA00022737"/>
    </source>
</evidence>
<dbReference type="EMBL" id="FR824281">
    <property type="protein sequence ID" value="CCA24374.1"/>
    <property type="molecule type" value="Genomic_DNA"/>
</dbReference>
<dbReference type="HOGENOM" id="CLU_031843_0_0_1"/>
<dbReference type="AlphaFoldDB" id="F0W8C9"/>
<reference evidence="6" key="1">
    <citation type="journal article" date="2011" name="PLoS Biol.">
        <title>Gene gain and loss during evolution of obligate parasitism in the white rust pathogen of Arabidopsis thaliana.</title>
        <authorList>
            <person name="Kemen E."/>
            <person name="Gardiner A."/>
            <person name="Schultz-Larsen T."/>
            <person name="Kemen A.C."/>
            <person name="Balmuth A.L."/>
            <person name="Robert-Seilaniantz A."/>
            <person name="Bailey K."/>
            <person name="Holub E."/>
            <person name="Studholme D.J."/>
            <person name="Maclean D."/>
            <person name="Jones J.D."/>
        </authorList>
    </citation>
    <scope>NUCLEOTIDE SEQUENCE</scope>
</reference>
<dbReference type="Pfam" id="PF25325">
    <property type="entry name" value="EF-hand_EFHB_C"/>
    <property type="match status" value="1"/>
</dbReference>
<evidence type="ECO:0000313" key="7">
    <source>
        <dbReference type="EMBL" id="CCA24374.1"/>
    </source>
</evidence>
<dbReference type="InterPro" id="IPR057428">
    <property type="entry name" value="EFHB_EF-hand_C"/>
</dbReference>
<dbReference type="GO" id="GO:0005856">
    <property type="term" value="C:cytoskeleton"/>
    <property type="evidence" value="ECO:0007669"/>
    <property type="project" value="UniProtKB-SubCell"/>
</dbReference>
<comment type="subcellular location">
    <subcellularLocation>
        <location evidence="1">Cytoplasm</location>
        <location evidence="1">Cytoskeleton</location>
    </subcellularLocation>
</comment>
<dbReference type="PANTHER" id="PTHR12086">
    <property type="entry name" value="EF-HAND DOMAIN C-TERMINAL CONTAINING PROTEIN"/>
    <property type="match status" value="1"/>
</dbReference>
<proteinExistence type="predicted"/>
<dbReference type="PANTHER" id="PTHR12086:SF12">
    <property type="entry name" value="EF-HAND DOMAIN-CONTAINING FAMILY MEMBER B"/>
    <property type="match status" value="1"/>
</dbReference>
<evidence type="ECO:0000313" key="6">
    <source>
        <dbReference type="EMBL" id="CCA17384.1"/>
    </source>
</evidence>
<evidence type="ECO:0000256" key="4">
    <source>
        <dbReference type="ARBA" id="ARBA00023212"/>
    </source>
</evidence>
<evidence type="ECO:0000259" key="5">
    <source>
        <dbReference type="Pfam" id="PF25325"/>
    </source>
</evidence>
<name>F0W8C9_9STRA</name>
<evidence type="ECO:0000256" key="1">
    <source>
        <dbReference type="ARBA" id="ARBA00004245"/>
    </source>
</evidence>
<evidence type="ECO:0000256" key="2">
    <source>
        <dbReference type="ARBA" id="ARBA00022490"/>
    </source>
</evidence>
<gene>
    <name evidence="6" type="primary">AlNc14C34G3060</name>
    <name evidence="7" type="synonym">AlNc14C236G9392</name>
    <name evidence="6" type="ORF">ALNC14_035270</name>
    <name evidence="7" type="ORF">ALNC14_105180</name>
</gene>
<dbReference type="InterPro" id="IPR040193">
    <property type="entry name" value="EFHC1/EFHC2/EFHB"/>
</dbReference>
<reference evidence="6" key="2">
    <citation type="submission" date="2011-02" db="EMBL/GenBank/DDBJ databases">
        <authorList>
            <person name="MacLean D."/>
        </authorList>
    </citation>
    <scope>NUCLEOTIDE SEQUENCE</scope>
</reference>
<keyword evidence="2" id="KW-0963">Cytoplasm</keyword>
<dbReference type="EMBL" id="FR824079">
    <property type="protein sequence ID" value="CCA17384.1"/>
    <property type="molecule type" value="Genomic_DNA"/>
</dbReference>
<sequence length="419" mass="47115">MSSPLPRPAGKCWQNDGESTAACFHPQARPGTPEHVRRYRKSYFAEPGARIIHPGLLKDVRADADVTFGVVSDKSQHLRDVMRTGPSTDFEWLQQQQREGVYASHCREPLGTSYSRGHVLPKCMQSPEFAHGTIGSTSESAKELLYPRAPPSPDSEALYRKSHHASLPGEQKKREYDWGDIKPSSYRFGRVNIHGEDISACFQDSPHSILRPKQVEGMRGFHDRLGKPRYLSAASRELDVTHVYGTRVKSDEGSARECIQSCYSHEEQGPDVDLGKPRHYGWKNTTCSLRKFGIPTIRADIPAPNHRSIADCQNYGDESATKEILYPSKFAMNGISEEEFTRPREEAYLRDLFEKIGFGEGEETASLIWSALCVKGEGVSIAEYRDALNEYYNAKSKGLRGLEQWRKRVEAASASNVNF</sequence>
<accession>F0W8C9</accession>
<keyword evidence="3" id="KW-0677">Repeat</keyword>
<protein>
    <submittedName>
        <fullName evidence="7">Uncharacterized protein AlNc14C236G9392</fullName>
    </submittedName>
    <submittedName>
        <fullName evidence="6">Uncharacterized protein AlNc14C34G3060</fullName>
    </submittedName>
</protein>
<keyword evidence="4" id="KW-0206">Cytoskeleton</keyword>
<feature type="domain" description="EFHB C-terminal EF-hand" evidence="5">
    <location>
        <begin position="322"/>
        <end position="392"/>
    </location>
</feature>
<organism evidence="6">
    <name type="scientific">Albugo laibachii Nc14</name>
    <dbReference type="NCBI Taxonomy" id="890382"/>
    <lineage>
        <taxon>Eukaryota</taxon>
        <taxon>Sar</taxon>
        <taxon>Stramenopiles</taxon>
        <taxon>Oomycota</taxon>
        <taxon>Peronosporomycetes</taxon>
        <taxon>Albuginales</taxon>
        <taxon>Albuginaceae</taxon>
        <taxon>Albugo</taxon>
    </lineage>
</organism>